<dbReference type="InterPro" id="IPR007219">
    <property type="entry name" value="XnlR_reg_dom"/>
</dbReference>
<dbReference type="GO" id="GO:0003700">
    <property type="term" value="F:DNA-binding transcription factor activity"/>
    <property type="evidence" value="ECO:0007669"/>
    <property type="project" value="InterPro"/>
</dbReference>
<gene>
    <name evidence="4" type="ORF">AAE3_LOCUS4299</name>
</gene>
<comment type="caution">
    <text evidence="4">The sequence shown here is derived from an EMBL/GenBank/DDBJ whole genome shotgun (WGS) entry which is preliminary data.</text>
</comment>
<name>A0A8S0W4M8_CYCAE</name>
<dbReference type="InterPro" id="IPR050987">
    <property type="entry name" value="AtrR-like"/>
</dbReference>
<evidence type="ECO:0000256" key="2">
    <source>
        <dbReference type="SAM" id="MobiDB-lite"/>
    </source>
</evidence>
<proteinExistence type="predicted"/>
<dbReference type="AlphaFoldDB" id="A0A8S0W4M8"/>
<organism evidence="4 5">
    <name type="scientific">Cyclocybe aegerita</name>
    <name type="common">Black poplar mushroom</name>
    <name type="synonym">Agrocybe aegerita</name>
    <dbReference type="NCBI Taxonomy" id="1973307"/>
    <lineage>
        <taxon>Eukaryota</taxon>
        <taxon>Fungi</taxon>
        <taxon>Dikarya</taxon>
        <taxon>Basidiomycota</taxon>
        <taxon>Agaricomycotina</taxon>
        <taxon>Agaricomycetes</taxon>
        <taxon>Agaricomycetidae</taxon>
        <taxon>Agaricales</taxon>
        <taxon>Agaricineae</taxon>
        <taxon>Bolbitiaceae</taxon>
        <taxon>Cyclocybe</taxon>
    </lineage>
</organism>
<dbReference type="PANTHER" id="PTHR46910:SF38">
    <property type="entry name" value="ZN(2)-C6 FUNGAL-TYPE DOMAIN-CONTAINING PROTEIN"/>
    <property type="match status" value="1"/>
</dbReference>
<keyword evidence="5" id="KW-1185">Reference proteome</keyword>
<dbReference type="Proteomes" id="UP000467700">
    <property type="component" value="Unassembled WGS sequence"/>
</dbReference>
<dbReference type="GO" id="GO:0006351">
    <property type="term" value="P:DNA-templated transcription"/>
    <property type="evidence" value="ECO:0007669"/>
    <property type="project" value="InterPro"/>
</dbReference>
<reference evidence="4 5" key="1">
    <citation type="submission" date="2020-01" db="EMBL/GenBank/DDBJ databases">
        <authorList>
            <person name="Gupta K D."/>
        </authorList>
    </citation>
    <scope>NUCLEOTIDE SEQUENCE [LARGE SCALE GENOMIC DNA]</scope>
</reference>
<feature type="domain" description="Xylanolytic transcriptional activator regulatory" evidence="3">
    <location>
        <begin position="381"/>
        <end position="452"/>
    </location>
</feature>
<dbReference type="OrthoDB" id="4456959at2759"/>
<evidence type="ECO:0000313" key="5">
    <source>
        <dbReference type="Proteomes" id="UP000467700"/>
    </source>
</evidence>
<feature type="compositionally biased region" description="Polar residues" evidence="2">
    <location>
        <begin position="762"/>
        <end position="781"/>
    </location>
</feature>
<dbReference type="CDD" id="cd12148">
    <property type="entry name" value="fungal_TF_MHR"/>
    <property type="match status" value="1"/>
</dbReference>
<sequence length="798" mass="90739">MALFQSLPHTAHFLGGGCGRDRPETQVGFDILNWYQPQPPCPPAAKRRPPSGQEQEENLNVQGLVITVERKELVIARIFKNRRGVLLQRSMSRSERFFMMLIWIGRYITGLENRLEELEKALHELCPDESIFDAWVDALSKEPDPPPPPTMQFPPLSIFRPAPAVSLAHAIRASHGYTRPKPPLFEEEDDRTESIATSLDTNHFFGKSSSEMLAGKALSMKKQYVGGENNSERLILPNRREEFWSLRPWEQKAILPSPCQYAFPEPDLARDLVELYFDNINLDLPLLHRPSFERSISDGLHYTDEGFAEVYLLVCALGARFSSDRRVLFDGVDSLHSAGWKWFNQVESCKDPILGMLSLYDIQAYCLTILFIQFATLPQAVWLLIGVALRLIQDVGIHRKKTPVPNAEDELWKRAFWVLVHMDRLASIGFGRPLNILNEDIDADLPIDCDDEYWEHPDPRKRFQQPPDKPSLITAFLQQLKLMNILSTCIRLIYPLDKIATHLGLDDEEWKGNIVAELDSSLNKWLRALPEHLRWDPKNTHNSFFRQSARLYITYYHIQILVHRPSITSSSPSHAICNTAARASIRIAEAQLQRGILPQSLFQFAVLTSAIVLLTGVWARKRTSESDRSSVERNPDMELVRSGMRVLSAAEETWPQAGKFRDMLSALSSMSEQPDSGHPYAASIEHERFGRRNIRKPTAPAVWLDKDAHLSLVRDVLYKMLWNEEPVSNDRPQSDRPTAEHHYSTFQLSSFDPSSFLGAPQGRNTGGQQYTGLPGQGTQNHGEMVNTWAHTHIGANLG</sequence>
<protein>
    <recommendedName>
        <fullName evidence="3">Xylanolytic transcriptional activator regulatory domain-containing protein</fullName>
    </recommendedName>
</protein>
<evidence type="ECO:0000256" key="1">
    <source>
        <dbReference type="ARBA" id="ARBA00023242"/>
    </source>
</evidence>
<evidence type="ECO:0000259" key="3">
    <source>
        <dbReference type="SMART" id="SM00906"/>
    </source>
</evidence>
<dbReference type="SMART" id="SM00906">
    <property type="entry name" value="Fungal_trans"/>
    <property type="match status" value="1"/>
</dbReference>
<accession>A0A8S0W4M8</accession>
<dbReference type="GO" id="GO:0003677">
    <property type="term" value="F:DNA binding"/>
    <property type="evidence" value="ECO:0007669"/>
    <property type="project" value="InterPro"/>
</dbReference>
<keyword evidence="1" id="KW-0539">Nucleus</keyword>
<dbReference type="PANTHER" id="PTHR46910">
    <property type="entry name" value="TRANSCRIPTION FACTOR PDR1"/>
    <property type="match status" value="1"/>
</dbReference>
<dbReference type="EMBL" id="CACVBS010000035">
    <property type="protein sequence ID" value="CAA7262254.1"/>
    <property type="molecule type" value="Genomic_DNA"/>
</dbReference>
<dbReference type="GO" id="GO:0008270">
    <property type="term" value="F:zinc ion binding"/>
    <property type="evidence" value="ECO:0007669"/>
    <property type="project" value="InterPro"/>
</dbReference>
<feature type="region of interest" description="Disordered" evidence="2">
    <location>
        <begin position="754"/>
        <end position="782"/>
    </location>
</feature>
<evidence type="ECO:0000313" key="4">
    <source>
        <dbReference type="EMBL" id="CAA7262254.1"/>
    </source>
</evidence>
<dbReference type="Pfam" id="PF04082">
    <property type="entry name" value="Fungal_trans"/>
    <property type="match status" value="1"/>
</dbReference>